<dbReference type="InterPro" id="IPR019658">
    <property type="entry name" value="DUF2515"/>
</dbReference>
<dbReference type="RefSeq" id="WP_078275298.1">
    <property type="nucleotide sequence ID" value="NZ_CP030241.1"/>
</dbReference>
<evidence type="ECO:0000313" key="2">
    <source>
        <dbReference type="EMBL" id="UZA51963.1"/>
    </source>
</evidence>
<dbReference type="Proteomes" id="UP001163283">
    <property type="component" value="Chromosome"/>
</dbReference>
<name>A0AAQ2Q2A2_MORBO</name>
<evidence type="ECO:0000313" key="4">
    <source>
        <dbReference type="Proteomes" id="UP001163632"/>
    </source>
</evidence>
<dbReference type="AlphaFoldDB" id="A0AAQ2Q2A2"/>
<protein>
    <submittedName>
        <fullName evidence="2">Uncharacterized protein</fullName>
    </submittedName>
</protein>
<evidence type="ECO:0000313" key="3">
    <source>
        <dbReference type="Proteomes" id="UP001163283"/>
    </source>
</evidence>
<dbReference type="KEGG" id="mboi:DQF64_01595"/>
<evidence type="ECO:0000313" key="1">
    <source>
        <dbReference type="EMBL" id="UZA02840.1"/>
    </source>
</evidence>
<dbReference type="Pfam" id="PF10720">
    <property type="entry name" value="DUF2515"/>
    <property type="match status" value="1"/>
</dbReference>
<reference evidence="2 3" key="1">
    <citation type="journal article" date="2022" name="BMC Microbiol.">
        <title>Whole genome sequencing of Moraxella bovis strains from North America reveals two genotypes with different genetic determinants.</title>
        <authorList>
            <person name="Wynn E.L."/>
            <person name="Hille M.M."/>
            <person name="Loy J.D."/>
            <person name="Schuller G."/>
            <person name="Kuhn K.L."/>
            <person name="Dickey A.M."/>
            <person name="Bono J.L."/>
            <person name="Clawson M.L."/>
        </authorList>
    </citation>
    <scope>NUCLEOTIDE SEQUENCE [LARGE SCALE GENOMIC DNA]</scope>
    <source>
        <strain evidence="1">SAM102599</strain>
        <strain evidence="2 3">SAM57978</strain>
    </source>
</reference>
<dbReference type="GeneID" id="77187531"/>
<gene>
    <name evidence="1" type="ORF">LP092_13015</name>
    <name evidence="2" type="ORF">LP129_02005</name>
</gene>
<sequence length="412" mass="47777">MDTKISTNMTNPMPNSQCTARMDYGEIWSYHQLISMILLSKKHTSTEHRFLDDSEQKGQTQERIKTIASHYAIMYLETSKKGGKNLKGRFYWMGLAAFAAKQVYCGALAMDDVVNKGLSKVGYYGNKLDDFTGAKAIAPKYIKHLEENALSDKELDHIRERMLLGNLFLFLDIYPYHHLYRELPCSFFEAINHRNSQKYVSTVKTDLYDLPHCDELGLIKHFTYDKKHLKSAFESIQMIERLMKENIGKRMNDKTIEKIRGYQQQSLLDIANHEQRVILQNCFYAPNGRVDPTLKKVLDKQKQLDKLKKTMAAISWIADVQGRQAVLTNACQLSDDFMEGNANRERFYEDMKNSSELNSTWGENLYDVEQRMAFITRIAEDYHFIMLNYKTKVEGYMQSIVNGEVVEGDGDF</sequence>
<dbReference type="Proteomes" id="UP001163632">
    <property type="component" value="Chromosome"/>
</dbReference>
<proteinExistence type="predicted"/>
<dbReference type="EMBL" id="CP087830">
    <property type="protein sequence ID" value="UZA02840.1"/>
    <property type="molecule type" value="Genomic_DNA"/>
</dbReference>
<organism evidence="2 3">
    <name type="scientific">Moraxella bovis</name>
    <dbReference type="NCBI Taxonomy" id="476"/>
    <lineage>
        <taxon>Bacteria</taxon>
        <taxon>Pseudomonadati</taxon>
        <taxon>Pseudomonadota</taxon>
        <taxon>Gammaproteobacteria</taxon>
        <taxon>Moraxellales</taxon>
        <taxon>Moraxellaceae</taxon>
        <taxon>Moraxella</taxon>
    </lineage>
</organism>
<dbReference type="EMBL" id="CP087781">
    <property type="protein sequence ID" value="UZA51963.1"/>
    <property type="molecule type" value="Genomic_DNA"/>
</dbReference>
<accession>A0AAQ2Q2A2</accession>
<keyword evidence="4" id="KW-1185">Reference proteome</keyword>